<dbReference type="InterPro" id="IPR045378">
    <property type="entry name" value="LNT_N"/>
</dbReference>
<evidence type="ECO:0000313" key="11">
    <source>
        <dbReference type="EMBL" id="RUO34553.1"/>
    </source>
</evidence>
<feature type="transmembrane region" description="Helical" evidence="9">
    <location>
        <begin position="12"/>
        <end position="29"/>
    </location>
</feature>
<comment type="catalytic activity">
    <reaction evidence="9">
        <text>N-terminal S-1,2-diacyl-sn-glyceryl-L-cysteinyl-[lipoprotein] + a glycerophospholipid = N-acyl-S-1,2-diacyl-sn-glyceryl-L-cysteinyl-[lipoprotein] + a 2-acyl-sn-glycero-3-phospholipid + H(+)</text>
        <dbReference type="Rhea" id="RHEA:48228"/>
        <dbReference type="Rhea" id="RHEA-COMP:14681"/>
        <dbReference type="Rhea" id="RHEA-COMP:14684"/>
        <dbReference type="ChEBI" id="CHEBI:15378"/>
        <dbReference type="ChEBI" id="CHEBI:136912"/>
        <dbReference type="ChEBI" id="CHEBI:140656"/>
        <dbReference type="ChEBI" id="CHEBI:140657"/>
        <dbReference type="ChEBI" id="CHEBI:140660"/>
        <dbReference type="EC" id="2.3.1.269"/>
    </reaction>
</comment>
<dbReference type="PANTHER" id="PTHR38686:SF1">
    <property type="entry name" value="APOLIPOPROTEIN N-ACYLTRANSFERASE"/>
    <property type="match status" value="1"/>
</dbReference>
<evidence type="ECO:0000256" key="1">
    <source>
        <dbReference type="ARBA" id="ARBA00004651"/>
    </source>
</evidence>
<proteinExistence type="inferred from homology"/>
<dbReference type="PROSITE" id="PS50263">
    <property type="entry name" value="CN_HYDROLASE"/>
    <property type="match status" value="1"/>
</dbReference>
<dbReference type="Pfam" id="PF20154">
    <property type="entry name" value="LNT_N"/>
    <property type="match status" value="1"/>
</dbReference>
<dbReference type="InterPro" id="IPR036526">
    <property type="entry name" value="C-N_Hydrolase_sf"/>
</dbReference>
<feature type="domain" description="CN hydrolase" evidence="10">
    <location>
        <begin position="226"/>
        <end position="479"/>
    </location>
</feature>
<evidence type="ECO:0000256" key="5">
    <source>
        <dbReference type="ARBA" id="ARBA00022692"/>
    </source>
</evidence>
<protein>
    <recommendedName>
        <fullName evidence="9">Apolipoprotein N-acyltransferase</fullName>
        <shortName evidence="9">ALP N-acyltransferase</shortName>
        <ecNumber evidence="9">2.3.1.269</ecNumber>
    </recommendedName>
</protein>
<dbReference type="UniPathway" id="UPA00666"/>
<dbReference type="Proteomes" id="UP000287823">
    <property type="component" value="Unassembled WGS sequence"/>
</dbReference>
<gene>
    <name evidence="9" type="primary">lnt</name>
    <name evidence="11" type="ORF">CWE14_00665</name>
</gene>
<dbReference type="EMBL" id="PIPO01000001">
    <property type="protein sequence ID" value="RUO34553.1"/>
    <property type="molecule type" value="Genomic_DNA"/>
</dbReference>
<keyword evidence="11" id="KW-0449">Lipoprotein</keyword>
<keyword evidence="12" id="KW-1185">Reference proteome</keyword>
<feature type="transmembrane region" description="Helical" evidence="9">
    <location>
        <begin position="58"/>
        <end position="78"/>
    </location>
</feature>
<feature type="transmembrane region" description="Helical" evidence="9">
    <location>
        <begin position="195"/>
        <end position="211"/>
    </location>
</feature>
<dbReference type="InterPro" id="IPR003010">
    <property type="entry name" value="C-N_Hydrolase"/>
</dbReference>
<organism evidence="11 12">
    <name type="scientific">Aliidiomarina soli</name>
    <dbReference type="NCBI Taxonomy" id="1928574"/>
    <lineage>
        <taxon>Bacteria</taxon>
        <taxon>Pseudomonadati</taxon>
        <taxon>Pseudomonadota</taxon>
        <taxon>Gammaproteobacteria</taxon>
        <taxon>Alteromonadales</taxon>
        <taxon>Idiomarinaceae</taxon>
        <taxon>Aliidiomarina</taxon>
    </lineage>
</organism>
<dbReference type="GO" id="GO:0005886">
    <property type="term" value="C:plasma membrane"/>
    <property type="evidence" value="ECO:0007669"/>
    <property type="project" value="UniProtKB-SubCell"/>
</dbReference>
<dbReference type="NCBIfam" id="TIGR00546">
    <property type="entry name" value="lnt"/>
    <property type="match status" value="1"/>
</dbReference>
<name>A0A432WL89_9GAMM</name>
<dbReference type="RefSeq" id="WP_126797620.1">
    <property type="nucleotide sequence ID" value="NZ_PIPO01000001.1"/>
</dbReference>
<dbReference type="HAMAP" id="MF_01148">
    <property type="entry name" value="Lnt"/>
    <property type="match status" value="1"/>
</dbReference>
<dbReference type="EC" id="2.3.1.269" evidence="9"/>
<feature type="transmembrane region" description="Helical" evidence="9">
    <location>
        <begin position="35"/>
        <end position="51"/>
    </location>
</feature>
<evidence type="ECO:0000259" key="10">
    <source>
        <dbReference type="PROSITE" id="PS50263"/>
    </source>
</evidence>
<keyword evidence="8 9" id="KW-0012">Acyltransferase</keyword>
<feature type="transmembrane region" description="Helical" evidence="9">
    <location>
        <begin position="170"/>
        <end position="188"/>
    </location>
</feature>
<comment type="caution">
    <text evidence="11">The sequence shown here is derived from an EMBL/GenBank/DDBJ whole genome shotgun (WGS) entry which is preliminary data.</text>
</comment>
<evidence type="ECO:0000256" key="3">
    <source>
        <dbReference type="ARBA" id="ARBA00022475"/>
    </source>
</evidence>
<dbReference type="Gene3D" id="3.60.110.10">
    <property type="entry name" value="Carbon-nitrogen hydrolase"/>
    <property type="match status" value="1"/>
</dbReference>
<keyword evidence="7 9" id="KW-0472">Membrane</keyword>
<accession>A0A432WL89</accession>
<reference evidence="11 12" key="1">
    <citation type="journal article" date="2011" name="Front. Microbiol.">
        <title>Genomic signatures of strain selection and enhancement in Bacillus atrophaeus var. globigii, a historical biowarfare simulant.</title>
        <authorList>
            <person name="Gibbons H.S."/>
            <person name="Broomall S.M."/>
            <person name="McNew L.A."/>
            <person name="Daligault H."/>
            <person name="Chapman C."/>
            <person name="Bruce D."/>
            <person name="Karavis M."/>
            <person name="Krepps M."/>
            <person name="McGregor P.A."/>
            <person name="Hong C."/>
            <person name="Park K.H."/>
            <person name="Akmal A."/>
            <person name="Feldman A."/>
            <person name="Lin J.S."/>
            <person name="Chang W.E."/>
            <person name="Higgs B.W."/>
            <person name="Demirev P."/>
            <person name="Lindquist J."/>
            <person name="Liem A."/>
            <person name="Fochler E."/>
            <person name="Read T.D."/>
            <person name="Tapia R."/>
            <person name="Johnson S."/>
            <person name="Bishop-Lilly K.A."/>
            <person name="Detter C."/>
            <person name="Han C."/>
            <person name="Sozhamannan S."/>
            <person name="Rosenzweig C.N."/>
            <person name="Skowronski E.W."/>
        </authorList>
    </citation>
    <scope>NUCLEOTIDE SEQUENCE [LARGE SCALE GENOMIC DNA]</scope>
    <source>
        <strain evidence="11 12">Y4G10-17</strain>
    </source>
</reference>
<comment type="function">
    <text evidence="9">Catalyzes the phospholipid dependent N-acylation of the N-terminal cysteine of apolipoprotein, the last step in lipoprotein maturation.</text>
</comment>
<dbReference type="CDD" id="cd07571">
    <property type="entry name" value="ALP_N-acyl_transferase"/>
    <property type="match status" value="1"/>
</dbReference>
<feature type="transmembrane region" description="Helical" evidence="9">
    <location>
        <begin position="90"/>
        <end position="114"/>
    </location>
</feature>
<comment type="similarity">
    <text evidence="2 9">Belongs to the CN hydrolase family. Apolipoprotein N-acyltransferase subfamily.</text>
</comment>
<evidence type="ECO:0000256" key="4">
    <source>
        <dbReference type="ARBA" id="ARBA00022679"/>
    </source>
</evidence>
<evidence type="ECO:0000256" key="2">
    <source>
        <dbReference type="ARBA" id="ARBA00010065"/>
    </source>
</evidence>
<dbReference type="InterPro" id="IPR004563">
    <property type="entry name" value="Apolipo_AcylTrfase"/>
</dbReference>
<keyword evidence="4 9" id="KW-0808">Transferase</keyword>
<comment type="pathway">
    <text evidence="9">Protein modification; lipoprotein biosynthesis (N-acyl transfer).</text>
</comment>
<sequence length="518" mass="58223">MNWLAIFAKPGYRALLALFSGFLLTFSYAPFNQGWLAPVLVAVWLLLLVRSQTPRQALAVGFSFGFGWFSAGISWVFVSIDQFGGMPLVFSLLIMVILWAYLALFPMLASYLWFKTRHWYSGFSLFALPAIWLLAEFLRGWLFTGFPWLSLGYSQTSQTLGQLAPHIGETGLTLVVLLCALGFTYALLRKHIGWLLLPLSMYALGVLAPYLNPMQTTGESANVALVQGNIELEVKWNPNQQWPNLRKYMDMSRPYYGDYDLIVWPESAVTAIEDRAGSSLNQINQAALYNDTAVISGIIDLKVDRQNPQGNYFNSIVVMGEQEHPEGYYYGNKNRYEKHQLLPIGEFVPFESILRPLAPLFNLPMSSFARGNYVQPNLNANGYQIAANICYEVAFPRQIAAAVTDDTQLLLTVSNDSWFGDSHGPHQHLEIARMRAMELGRPMLRSTNSGVTALIDEQGRLIKQADSFQATVATGRVALVEGTTWYRVLGQWPAWIASVLLLLAALRWRRVTAKHVNQ</sequence>
<evidence type="ECO:0000256" key="6">
    <source>
        <dbReference type="ARBA" id="ARBA00022989"/>
    </source>
</evidence>
<keyword evidence="6 9" id="KW-1133">Transmembrane helix</keyword>
<feature type="transmembrane region" description="Helical" evidence="9">
    <location>
        <begin position="126"/>
        <end position="150"/>
    </location>
</feature>
<dbReference type="PANTHER" id="PTHR38686">
    <property type="entry name" value="APOLIPOPROTEIN N-ACYLTRANSFERASE"/>
    <property type="match status" value="1"/>
</dbReference>
<evidence type="ECO:0000256" key="9">
    <source>
        <dbReference type="HAMAP-Rule" id="MF_01148"/>
    </source>
</evidence>
<comment type="subcellular location">
    <subcellularLocation>
        <location evidence="1 9">Cell membrane</location>
        <topology evidence="1 9">Multi-pass membrane protein</topology>
    </subcellularLocation>
</comment>
<dbReference type="Pfam" id="PF00795">
    <property type="entry name" value="CN_hydrolase"/>
    <property type="match status" value="1"/>
</dbReference>
<dbReference type="AlphaFoldDB" id="A0A432WL89"/>
<evidence type="ECO:0000256" key="8">
    <source>
        <dbReference type="ARBA" id="ARBA00023315"/>
    </source>
</evidence>
<keyword evidence="3 9" id="KW-1003">Cell membrane</keyword>
<dbReference type="GO" id="GO:0042158">
    <property type="term" value="P:lipoprotein biosynthetic process"/>
    <property type="evidence" value="ECO:0007669"/>
    <property type="project" value="UniProtKB-UniRule"/>
</dbReference>
<keyword evidence="5 9" id="KW-0812">Transmembrane</keyword>
<dbReference type="GO" id="GO:0016410">
    <property type="term" value="F:N-acyltransferase activity"/>
    <property type="evidence" value="ECO:0007669"/>
    <property type="project" value="UniProtKB-UniRule"/>
</dbReference>
<evidence type="ECO:0000313" key="12">
    <source>
        <dbReference type="Proteomes" id="UP000287823"/>
    </source>
</evidence>
<dbReference type="SUPFAM" id="SSF56317">
    <property type="entry name" value="Carbon-nitrogen hydrolase"/>
    <property type="match status" value="1"/>
</dbReference>
<evidence type="ECO:0000256" key="7">
    <source>
        <dbReference type="ARBA" id="ARBA00023136"/>
    </source>
</evidence>